<dbReference type="PROSITE" id="PS00108">
    <property type="entry name" value="PROTEIN_KINASE_ST"/>
    <property type="match status" value="1"/>
</dbReference>
<dbReference type="FunFam" id="1.10.510.10:FF:000058">
    <property type="entry name" value="Receptor-like protein kinase FERONIA"/>
    <property type="match status" value="1"/>
</dbReference>
<dbReference type="PROSITE" id="PS50011">
    <property type="entry name" value="PROTEIN_KINASE_DOM"/>
    <property type="match status" value="1"/>
</dbReference>
<keyword evidence="2" id="KW-0472">Membrane</keyword>
<dbReference type="Gene3D" id="1.10.510.10">
    <property type="entry name" value="Transferase(Phosphotransferase) domain 1"/>
    <property type="match status" value="1"/>
</dbReference>
<dbReference type="GO" id="GO:0004714">
    <property type="term" value="F:transmembrane receptor protein tyrosine kinase activity"/>
    <property type="evidence" value="ECO:0007669"/>
    <property type="project" value="InterPro"/>
</dbReference>
<accession>A0AAV9F5L9</accession>
<keyword evidence="4" id="KW-0808">Transferase</keyword>
<keyword evidence="4" id="KW-0418">Kinase</keyword>
<feature type="compositionally biased region" description="Polar residues" evidence="1">
    <location>
        <begin position="548"/>
        <end position="559"/>
    </location>
</feature>
<evidence type="ECO:0000259" key="3">
    <source>
        <dbReference type="PROSITE" id="PS50011"/>
    </source>
</evidence>
<gene>
    <name evidence="4" type="primary">FER</name>
    <name evidence="4" type="ORF">QJS10_CPA03g00056</name>
</gene>
<reference evidence="4" key="1">
    <citation type="journal article" date="2023" name="Nat. Commun.">
        <title>Diploid and tetraploid genomes of Acorus and the evolution of monocots.</title>
        <authorList>
            <person name="Ma L."/>
            <person name="Liu K.W."/>
            <person name="Li Z."/>
            <person name="Hsiao Y.Y."/>
            <person name="Qi Y."/>
            <person name="Fu T."/>
            <person name="Tang G.D."/>
            <person name="Zhang D."/>
            <person name="Sun W.H."/>
            <person name="Liu D.K."/>
            <person name="Li Y."/>
            <person name="Chen G.Z."/>
            <person name="Liu X.D."/>
            <person name="Liao X.Y."/>
            <person name="Jiang Y.T."/>
            <person name="Yu X."/>
            <person name="Hao Y."/>
            <person name="Huang J."/>
            <person name="Zhao X.W."/>
            <person name="Ke S."/>
            <person name="Chen Y.Y."/>
            <person name="Wu W.L."/>
            <person name="Hsu J.L."/>
            <person name="Lin Y.F."/>
            <person name="Huang M.D."/>
            <person name="Li C.Y."/>
            <person name="Huang L."/>
            <person name="Wang Z.W."/>
            <person name="Zhao X."/>
            <person name="Zhong W.Y."/>
            <person name="Peng D.H."/>
            <person name="Ahmad S."/>
            <person name="Lan S."/>
            <person name="Zhang J.S."/>
            <person name="Tsai W.C."/>
            <person name="Van de Peer Y."/>
            <person name="Liu Z.J."/>
        </authorList>
    </citation>
    <scope>NUCLEOTIDE SEQUENCE</scope>
    <source>
        <strain evidence="4">CP</strain>
    </source>
</reference>
<dbReference type="InterPro" id="IPR011009">
    <property type="entry name" value="Kinase-like_dom_sf"/>
</dbReference>
<dbReference type="GO" id="GO:0005524">
    <property type="term" value="F:ATP binding"/>
    <property type="evidence" value="ECO:0007669"/>
    <property type="project" value="InterPro"/>
</dbReference>
<dbReference type="InterPro" id="IPR000719">
    <property type="entry name" value="Prot_kinase_dom"/>
</dbReference>
<keyword evidence="5" id="KW-1185">Reference proteome</keyword>
<dbReference type="Gene3D" id="2.60.120.430">
    <property type="entry name" value="Galactose-binding lectin"/>
    <property type="match status" value="1"/>
</dbReference>
<feature type="compositionally biased region" description="Pro residues" evidence="1">
    <location>
        <begin position="208"/>
        <end position="217"/>
    </location>
</feature>
<comment type="caution">
    <text evidence="4">The sequence shown here is derived from an EMBL/GenBank/DDBJ whole genome shotgun (WGS) entry which is preliminary data.</text>
</comment>
<dbReference type="EMBL" id="JAUJYO010000003">
    <property type="protein sequence ID" value="KAK1321208.1"/>
    <property type="molecule type" value="Genomic_DNA"/>
</dbReference>
<evidence type="ECO:0000256" key="2">
    <source>
        <dbReference type="SAM" id="Phobius"/>
    </source>
</evidence>
<dbReference type="Pfam" id="PF07714">
    <property type="entry name" value="PK_Tyr_Ser-Thr"/>
    <property type="match status" value="1"/>
</dbReference>
<dbReference type="PANTHER" id="PTHR27003:SF460">
    <property type="entry name" value="RECEPTOR-LIKE PROTEIN KINASE FERONIA"/>
    <property type="match status" value="1"/>
</dbReference>
<keyword evidence="4" id="KW-0675">Receptor</keyword>
<dbReference type="GO" id="GO:0009506">
    <property type="term" value="C:plasmodesma"/>
    <property type="evidence" value="ECO:0007669"/>
    <property type="project" value="TreeGrafter"/>
</dbReference>
<dbReference type="SMART" id="SM00220">
    <property type="entry name" value="S_TKc"/>
    <property type="match status" value="1"/>
</dbReference>
<dbReference type="Proteomes" id="UP001180020">
    <property type="component" value="Unassembled WGS sequence"/>
</dbReference>
<feature type="domain" description="Protein kinase" evidence="3">
    <location>
        <begin position="195"/>
        <end position="476"/>
    </location>
</feature>
<dbReference type="InterPro" id="IPR001245">
    <property type="entry name" value="Ser-Thr/Tyr_kinase_cat_dom"/>
</dbReference>
<proteinExistence type="predicted"/>
<dbReference type="InterPro" id="IPR008271">
    <property type="entry name" value="Ser/Thr_kinase_AS"/>
</dbReference>
<feature type="region of interest" description="Disordered" evidence="1">
    <location>
        <begin position="169"/>
        <end position="238"/>
    </location>
</feature>
<dbReference type="SUPFAM" id="SSF56112">
    <property type="entry name" value="Protein kinase-like (PK-like)"/>
    <property type="match status" value="1"/>
</dbReference>
<dbReference type="Gene3D" id="3.30.200.20">
    <property type="entry name" value="Phosphorylase Kinase, domain 1"/>
    <property type="match status" value="1"/>
</dbReference>
<dbReference type="InterPro" id="IPR045272">
    <property type="entry name" value="ANXUR1/2-like"/>
</dbReference>
<name>A0AAV9F5L9_ACOCL</name>
<feature type="compositionally biased region" description="Basic and acidic residues" evidence="1">
    <location>
        <begin position="504"/>
        <end position="518"/>
    </location>
</feature>
<protein>
    <submittedName>
        <fullName evidence="4">Receptor-like protein kinase FERONIA</fullName>
    </submittedName>
</protein>
<evidence type="ECO:0000256" key="1">
    <source>
        <dbReference type="SAM" id="MobiDB-lite"/>
    </source>
</evidence>
<dbReference type="PANTHER" id="PTHR27003">
    <property type="entry name" value="OS07G0166700 PROTEIN"/>
    <property type="match status" value="1"/>
</dbReference>
<keyword evidence="2" id="KW-0812">Transmembrane</keyword>
<dbReference type="AlphaFoldDB" id="A0AAV9F5L9"/>
<dbReference type="GO" id="GO:0005886">
    <property type="term" value="C:plasma membrane"/>
    <property type="evidence" value="ECO:0007669"/>
    <property type="project" value="TreeGrafter"/>
</dbReference>
<feature type="region of interest" description="Disordered" evidence="1">
    <location>
        <begin position="504"/>
        <end position="559"/>
    </location>
</feature>
<feature type="transmembrane region" description="Helical" evidence="2">
    <location>
        <begin position="139"/>
        <end position="163"/>
    </location>
</feature>
<evidence type="ECO:0000313" key="5">
    <source>
        <dbReference type="Proteomes" id="UP001180020"/>
    </source>
</evidence>
<reference evidence="4" key="2">
    <citation type="submission" date="2023-06" db="EMBL/GenBank/DDBJ databases">
        <authorList>
            <person name="Ma L."/>
            <person name="Liu K.-W."/>
            <person name="Li Z."/>
            <person name="Hsiao Y.-Y."/>
            <person name="Qi Y."/>
            <person name="Fu T."/>
            <person name="Tang G."/>
            <person name="Zhang D."/>
            <person name="Sun W.-H."/>
            <person name="Liu D.-K."/>
            <person name="Li Y."/>
            <person name="Chen G.-Z."/>
            <person name="Liu X.-D."/>
            <person name="Liao X.-Y."/>
            <person name="Jiang Y.-T."/>
            <person name="Yu X."/>
            <person name="Hao Y."/>
            <person name="Huang J."/>
            <person name="Zhao X.-W."/>
            <person name="Ke S."/>
            <person name="Chen Y.-Y."/>
            <person name="Wu W.-L."/>
            <person name="Hsu J.-L."/>
            <person name="Lin Y.-F."/>
            <person name="Huang M.-D."/>
            <person name="Li C.-Y."/>
            <person name="Huang L."/>
            <person name="Wang Z.-W."/>
            <person name="Zhao X."/>
            <person name="Zhong W.-Y."/>
            <person name="Peng D.-H."/>
            <person name="Ahmad S."/>
            <person name="Lan S."/>
            <person name="Zhang J.-S."/>
            <person name="Tsai W.-C."/>
            <person name="Van De Peer Y."/>
            <person name="Liu Z.-J."/>
        </authorList>
    </citation>
    <scope>NUCLEOTIDE SEQUENCE</scope>
    <source>
        <strain evidence="4">CP</strain>
        <tissue evidence="4">Leaves</tissue>
    </source>
</reference>
<evidence type="ECO:0000313" key="4">
    <source>
        <dbReference type="EMBL" id="KAK1321208.1"/>
    </source>
</evidence>
<feature type="compositionally biased region" description="Polar residues" evidence="1">
    <location>
        <begin position="227"/>
        <end position="238"/>
    </location>
</feature>
<sequence length="559" mass="60564">MPGSTTTSASISVRSSYPITKENMRVFDVFINNMTAVQGLDVIAYTNGGGIGAPIYLDFIVVVPNTSASSQQDLWIALHPDVDSKPEIYDAELNGLEIFKLNDSTGNLAGPNPTPLPPQTVDLSQVLPKTGSKKGHGSAVVAGGVVGGAVVIALVFLAVLFALKKRARRRKDNGSSGDGPSGWLPLSLYGNSHTTSSGEDRHHGKLGPVPPLEPLPPLLLRGDQGGDETTSTRRSSSAWGVNEFQTEIEMLSKLRHRHLVSLIGYCEDNCEMILVYDYMGQGTLREHLYKTQKPPLPWKQRLEICIGAARGLHYLHTGAKYTIIHRDVKTTNILLDDKWVAKVSDFGLSKTGPTLDHTHVSTVVKGSFGYLDPEYFRRQQLTEKSDVYSFGVVLFEVLCARPALNPTLPKEQVSLAEWALHCAKKGTLDAIIDPYLKGRIAPQCLKKFAETAEKCVSDKGMERPAMGDVLWNLEFALQMQETSEESGGFETGMDNDEAPLKEASWRKKDEAAGGREDPSAGFSASTGSAVSLGGRSEDSYGGGLTPSAVFSQIMNPTGR</sequence>
<keyword evidence="2" id="KW-1133">Transmembrane helix</keyword>
<organism evidence="4 5">
    <name type="scientific">Acorus calamus</name>
    <name type="common">Sweet flag</name>
    <dbReference type="NCBI Taxonomy" id="4465"/>
    <lineage>
        <taxon>Eukaryota</taxon>
        <taxon>Viridiplantae</taxon>
        <taxon>Streptophyta</taxon>
        <taxon>Embryophyta</taxon>
        <taxon>Tracheophyta</taxon>
        <taxon>Spermatophyta</taxon>
        <taxon>Magnoliopsida</taxon>
        <taxon>Liliopsida</taxon>
        <taxon>Acoraceae</taxon>
        <taxon>Acorus</taxon>
    </lineage>
</organism>